<dbReference type="UniPathway" id="UPA00989"/>
<dbReference type="CDD" id="cd02440">
    <property type="entry name" value="AdoMet_MTases"/>
    <property type="match status" value="1"/>
</dbReference>
<evidence type="ECO:0000256" key="8">
    <source>
        <dbReference type="ARBA" id="ARBA00060767"/>
    </source>
</evidence>
<dbReference type="SUPFAM" id="SSF53335">
    <property type="entry name" value="S-adenosyl-L-methionine-dependent methyltransferases"/>
    <property type="match status" value="1"/>
</dbReference>
<dbReference type="NCBIfam" id="NF001080">
    <property type="entry name" value="PRK00121.2-2"/>
    <property type="match status" value="1"/>
</dbReference>
<evidence type="ECO:0000313" key="11">
    <source>
        <dbReference type="Proteomes" id="UP000051586"/>
    </source>
</evidence>
<dbReference type="AlphaFoldDB" id="A0A0R2CKN2"/>
<feature type="binding site" evidence="9">
    <location>
        <position position="118"/>
    </location>
    <ligand>
        <name>S-adenosyl-L-methionine</name>
        <dbReference type="ChEBI" id="CHEBI:59789"/>
    </ligand>
</feature>
<organism evidence="10 11">
    <name type="scientific">Fructilactobacillus florum DSM 22689 = JCM 16035</name>
    <dbReference type="NCBI Taxonomy" id="1423745"/>
    <lineage>
        <taxon>Bacteria</taxon>
        <taxon>Bacillati</taxon>
        <taxon>Bacillota</taxon>
        <taxon>Bacilli</taxon>
        <taxon>Lactobacillales</taxon>
        <taxon>Lactobacillaceae</taxon>
        <taxon>Fructilactobacillus</taxon>
    </lineage>
</organism>
<dbReference type="STRING" id="1423745.GCA_001311215_00020"/>
<dbReference type="NCBIfam" id="TIGR00091">
    <property type="entry name" value="tRNA (guanosine(46)-N7)-methyltransferase TrmB"/>
    <property type="match status" value="1"/>
</dbReference>
<comment type="pathway">
    <text evidence="7 9">tRNA modification; N(7)-methylguanine-tRNA biosynthesis.</text>
</comment>
<sequence>MRIRKKKWALPFLADHPNLVVAAPEKYRGRWQERFAQPAPLNIEIGSGKGAFIVEMARRHPEQNFIGIDMEDAVLAMAVRRALTAGVSNVQFILTNGKAISEYFAKGEVQQLYLNFSDPWPKKRHEKRRLTAPQFLKIYQEVLPAKAKLSFKTDNRPLFEYSLVSLNNFGLHFERIDLDLYQADPEILAANVATEYEDKFKEKGPIYRIEARFPDKVVD</sequence>
<keyword evidence="3 9" id="KW-0489">Methyltransferase</keyword>
<dbReference type="HAMAP" id="MF_01057">
    <property type="entry name" value="tRNA_methyltr_TrmB"/>
    <property type="match status" value="1"/>
</dbReference>
<reference evidence="10 11" key="1">
    <citation type="journal article" date="2015" name="Genome Announc.">
        <title>Expanding the biotechnology potential of lactobacilli through comparative genomics of 213 strains and associated genera.</title>
        <authorList>
            <person name="Sun Z."/>
            <person name="Harris H.M."/>
            <person name="McCann A."/>
            <person name="Guo C."/>
            <person name="Argimon S."/>
            <person name="Zhang W."/>
            <person name="Yang X."/>
            <person name="Jeffery I.B."/>
            <person name="Cooney J.C."/>
            <person name="Kagawa T.F."/>
            <person name="Liu W."/>
            <person name="Song Y."/>
            <person name="Salvetti E."/>
            <person name="Wrobel A."/>
            <person name="Rasinkangas P."/>
            <person name="Parkhill J."/>
            <person name="Rea M.C."/>
            <person name="O'Sullivan O."/>
            <person name="Ritari J."/>
            <person name="Douillard F.P."/>
            <person name="Paul Ross R."/>
            <person name="Yang R."/>
            <person name="Briner A.E."/>
            <person name="Felis G.E."/>
            <person name="de Vos W.M."/>
            <person name="Barrangou R."/>
            <person name="Klaenhammer T.R."/>
            <person name="Caufield P.W."/>
            <person name="Cui Y."/>
            <person name="Zhang H."/>
            <person name="O'Toole P.W."/>
        </authorList>
    </citation>
    <scope>NUCLEOTIDE SEQUENCE [LARGE SCALE GENOMIC DNA]</scope>
    <source>
        <strain evidence="10 11">DSM 22689</strain>
    </source>
</reference>
<keyword evidence="5 9" id="KW-0949">S-adenosyl-L-methionine</keyword>
<dbReference type="Pfam" id="PF02390">
    <property type="entry name" value="Methyltransf_4"/>
    <property type="match status" value="1"/>
</dbReference>
<name>A0A0R2CKN2_9LACO</name>
<gene>
    <name evidence="9" type="primary">trmB</name>
    <name evidence="10" type="ORF">FC87_GL000675</name>
</gene>
<dbReference type="GO" id="GO:0008176">
    <property type="term" value="F:tRNA (guanine(46)-N7)-methyltransferase activity"/>
    <property type="evidence" value="ECO:0007669"/>
    <property type="project" value="UniProtKB-UniRule"/>
</dbReference>
<evidence type="ECO:0000256" key="7">
    <source>
        <dbReference type="ARBA" id="ARBA00060552"/>
    </source>
</evidence>
<dbReference type="PATRIC" id="fig|1423745.4.peg.715"/>
<comment type="function">
    <text evidence="2 9">Catalyzes the formation of N(7)-methylguanine at position 46 (m7G46) in tRNA.</text>
</comment>
<evidence type="ECO:0000256" key="3">
    <source>
        <dbReference type="ARBA" id="ARBA00022603"/>
    </source>
</evidence>
<dbReference type="InterPro" id="IPR055361">
    <property type="entry name" value="tRNA_methyltr_TrmB_bact"/>
</dbReference>
<dbReference type="PANTHER" id="PTHR23417">
    <property type="entry name" value="3-DEOXY-D-MANNO-OCTULOSONIC-ACID TRANSFERASE/TRNA GUANINE-N 7 - -METHYLTRANSFERASE"/>
    <property type="match status" value="1"/>
</dbReference>
<feature type="binding site" evidence="9">
    <location>
        <position position="44"/>
    </location>
    <ligand>
        <name>S-adenosyl-L-methionine</name>
        <dbReference type="ChEBI" id="CHEBI:59789"/>
    </ligand>
</feature>
<evidence type="ECO:0000256" key="9">
    <source>
        <dbReference type="HAMAP-Rule" id="MF_01057"/>
    </source>
</evidence>
<comment type="catalytic activity">
    <reaction evidence="1 9">
        <text>guanosine(46) in tRNA + S-adenosyl-L-methionine = N(7)-methylguanosine(46) in tRNA + S-adenosyl-L-homocysteine</text>
        <dbReference type="Rhea" id="RHEA:42708"/>
        <dbReference type="Rhea" id="RHEA-COMP:10188"/>
        <dbReference type="Rhea" id="RHEA-COMP:10189"/>
        <dbReference type="ChEBI" id="CHEBI:57856"/>
        <dbReference type="ChEBI" id="CHEBI:59789"/>
        <dbReference type="ChEBI" id="CHEBI:74269"/>
        <dbReference type="ChEBI" id="CHEBI:74480"/>
        <dbReference type="EC" id="2.1.1.33"/>
    </reaction>
</comment>
<evidence type="ECO:0000256" key="6">
    <source>
        <dbReference type="ARBA" id="ARBA00022694"/>
    </source>
</evidence>
<dbReference type="EMBL" id="AYZI01000003">
    <property type="protein sequence ID" value="KRM91850.1"/>
    <property type="molecule type" value="Genomic_DNA"/>
</dbReference>
<dbReference type="GO" id="GO:0043527">
    <property type="term" value="C:tRNA methyltransferase complex"/>
    <property type="evidence" value="ECO:0007669"/>
    <property type="project" value="TreeGrafter"/>
</dbReference>
<evidence type="ECO:0000256" key="1">
    <source>
        <dbReference type="ARBA" id="ARBA00000142"/>
    </source>
</evidence>
<protein>
    <recommendedName>
        <fullName evidence="9">tRNA (guanine-N(7)-)-methyltransferase</fullName>
        <ecNumber evidence="9">2.1.1.33</ecNumber>
    </recommendedName>
    <alternativeName>
        <fullName evidence="9">tRNA (guanine(46)-N(7))-methyltransferase</fullName>
    </alternativeName>
    <alternativeName>
        <fullName evidence="9">tRNA(m7G46)-methyltransferase</fullName>
    </alternativeName>
</protein>
<feature type="binding site" evidence="9">
    <location>
        <position position="69"/>
    </location>
    <ligand>
        <name>S-adenosyl-L-methionine</name>
        <dbReference type="ChEBI" id="CHEBI:59789"/>
    </ligand>
</feature>
<dbReference type="InterPro" id="IPR003358">
    <property type="entry name" value="tRNA_(Gua-N-7)_MeTrfase_Trmb"/>
</dbReference>
<comment type="similarity">
    <text evidence="8 9">Belongs to the class I-like SAM-binding methyltransferase superfamily. TrmB family.</text>
</comment>
<feature type="binding site" evidence="9">
    <location>
        <position position="154"/>
    </location>
    <ligand>
        <name>substrate</name>
    </ligand>
</feature>
<dbReference type="PANTHER" id="PTHR23417:SF14">
    <property type="entry name" value="PENTACOTRIPEPTIDE-REPEAT REGION OF PRORP DOMAIN-CONTAINING PROTEIN"/>
    <property type="match status" value="1"/>
</dbReference>
<dbReference type="Proteomes" id="UP000051586">
    <property type="component" value="Unassembled WGS sequence"/>
</dbReference>
<evidence type="ECO:0000256" key="5">
    <source>
        <dbReference type="ARBA" id="ARBA00022691"/>
    </source>
</evidence>
<evidence type="ECO:0000256" key="4">
    <source>
        <dbReference type="ARBA" id="ARBA00022679"/>
    </source>
</evidence>
<dbReference type="PROSITE" id="PS51625">
    <property type="entry name" value="SAM_MT_TRMB"/>
    <property type="match status" value="1"/>
</dbReference>
<feature type="region of interest" description="Interaction with RNA" evidence="9">
    <location>
        <begin position="124"/>
        <end position="129"/>
    </location>
</feature>
<proteinExistence type="inferred from homology"/>
<dbReference type="EC" id="2.1.1.33" evidence="9"/>
<dbReference type="FunFam" id="3.40.50.150:FF:000035">
    <property type="entry name" value="tRNA (guanine-N(7)-)-methyltransferase"/>
    <property type="match status" value="1"/>
</dbReference>
<comment type="caution">
    <text evidence="10">The sequence shown here is derived from an EMBL/GenBank/DDBJ whole genome shotgun (WGS) entry which is preliminary data.</text>
</comment>
<feature type="binding site" evidence="9">
    <location>
        <position position="96"/>
    </location>
    <ligand>
        <name>S-adenosyl-L-methionine</name>
        <dbReference type="ChEBI" id="CHEBI:59789"/>
    </ligand>
</feature>
<keyword evidence="6 9" id="KW-0819">tRNA processing</keyword>
<accession>A0A0R2CKN2</accession>
<feature type="binding site" evidence="9">
    <location>
        <position position="122"/>
    </location>
    <ligand>
        <name>substrate</name>
    </ligand>
</feature>
<dbReference type="InterPro" id="IPR029063">
    <property type="entry name" value="SAM-dependent_MTases_sf"/>
</dbReference>
<keyword evidence="4 9" id="KW-0808">Transferase</keyword>
<dbReference type="RefSeq" id="WP_009166737.1">
    <property type="nucleotide sequence ID" value="NZ_AYZI01000003.1"/>
</dbReference>
<evidence type="ECO:0000313" key="10">
    <source>
        <dbReference type="EMBL" id="KRM91850.1"/>
    </source>
</evidence>
<feature type="binding site" evidence="9">
    <location>
        <begin position="194"/>
        <end position="197"/>
    </location>
    <ligand>
        <name>substrate</name>
    </ligand>
</feature>
<dbReference type="Gene3D" id="3.40.50.150">
    <property type="entry name" value="Vaccinia Virus protein VP39"/>
    <property type="match status" value="1"/>
</dbReference>
<evidence type="ECO:0000256" key="2">
    <source>
        <dbReference type="ARBA" id="ARBA00003015"/>
    </source>
</evidence>